<evidence type="ECO:0000256" key="6">
    <source>
        <dbReference type="SAM" id="SignalP"/>
    </source>
</evidence>
<feature type="signal peptide" evidence="6">
    <location>
        <begin position="1"/>
        <end position="24"/>
    </location>
</feature>
<keyword evidence="3 6" id="KW-0732">Signal</keyword>
<dbReference type="SUPFAM" id="SSF53850">
    <property type="entry name" value="Periplasmic binding protein-like II"/>
    <property type="match status" value="1"/>
</dbReference>
<keyword evidence="2" id="KW-0813">Transport</keyword>
<keyword evidence="5" id="KW-0472">Membrane</keyword>
<dbReference type="Gene3D" id="3.40.190.10">
    <property type="entry name" value="Periplasmic binding protein-like II"/>
    <property type="match status" value="2"/>
</dbReference>
<comment type="caution">
    <text evidence="7">The sequence shown here is derived from an EMBL/GenBank/DDBJ whole genome shotgun (WGS) entry which is preliminary data.</text>
</comment>
<evidence type="ECO:0000256" key="5">
    <source>
        <dbReference type="SAM" id="Phobius"/>
    </source>
</evidence>
<feature type="chain" id="PRO_5045963955" evidence="6">
    <location>
        <begin position="25"/>
        <end position="411"/>
    </location>
</feature>
<keyword evidence="5" id="KW-0812">Transmembrane</keyword>
<dbReference type="InterPro" id="IPR006059">
    <property type="entry name" value="SBP"/>
</dbReference>
<keyword evidence="5" id="KW-1133">Transmembrane helix</keyword>
<evidence type="ECO:0000256" key="1">
    <source>
        <dbReference type="ARBA" id="ARBA00004418"/>
    </source>
</evidence>
<name>A0ABV1C850_9FIRM</name>
<proteinExistence type="predicted"/>
<dbReference type="PANTHER" id="PTHR30222">
    <property type="entry name" value="SPERMIDINE/PUTRESCINE-BINDING PERIPLASMIC PROTEIN"/>
    <property type="match status" value="1"/>
</dbReference>
<sequence length="411" mass="45855">MMKRIAALLLTLAVALCAALPVFAAGTIEVTEDVSVSDAYDWTRFKGQNVTLNVYNWGEYISNGSDDSVDVVAAFEKLTGIKVNYTTFDSNESLYAKLKSGAANYDVIIPSDYMVAKMINEGMLAPLDYDNIPNFQKIDAGYRNPDYDPQNAYTVPYMLCTTGIIYNTTMVDKAPTCWADLWDEQYAGNILMFNNSRDAYAIAAFKSGHSINPATPEEVDEVVEELKAQKPLVQAYVMDEIFDKMIGGEAAIGVYYSGDAITMIDDNPDLAWVFPEEGSVLSVDCMAVPAASEHKEAAEMFINFMCETDIGKANSEYIGYTTPMHDVWEVLDEDLKTSEIAYPSEEDAAREKVFTALSDEVNSELDLKWSEMKSYDEGGGSYLFLLLLLAMLALACFNIWRKVRRKTRNQY</sequence>
<keyword evidence="8" id="KW-1185">Reference proteome</keyword>
<dbReference type="Pfam" id="PF13416">
    <property type="entry name" value="SBP_bac_8"/>
    <property type="match status" value="1"/>
</dbReference>
<dbReference type="PRINTS" id="PR00909">
    <property type="entry name" value="SPERMDNBNDNG"/>
</dbReference>
<evidence type="ECO:0000256" key="2">
    <source>
        <dbReference type="ARBA" id="ARBA00022448"/>
    </source>
</evidence>
<dbReference type="InterPro" id="IPR001188">
    <property type="entry name" value="Sperm_putr-bd"/>
</dbReference>
<dbReference type="CDD" id="cd13590">
    <property type="entry name" value="PBP2_PotD_PotF_like"/>
    <property type="match status" value="1"/>
</dbReference>
<dbReference type="PIRSF" id="PIRSF019574">
    <property type="entry name" value="Periplasmic_polyamine_BP"/>
    <property type="match status" value="1"/>
</dbReference>
<reference evidence="7 8" key="1">
    <citation type="submission" date="2024-03" db="EMBL/GenBank/DDBJ databases">
        <title>Human intestinal bacterial collection.</title>
        <authorList>
            <person name="Pauvert C."/>
            <person name="Hitch T.C.A."/>
            <person name="Clavel T."/>
        </authorList>
    </citation>
    <scope>NUCLEOTIDE SEQUENCE [LARGE SCALE GENOMIC DNA]</scope>
    <source>
        <strain evidence="7 8">CLA-AA-H281</strain>
    </source>
</reference>
<evidence type="ECO:0000313" key="7">
    <source>
        <dbReference type="EMBL" id="MEQ2386899.1"/>
    </source>
</evidence>
<dbReference type="Proteomes" id="UP001465119">
    <property type="component" value="Unassembled WGS sequence"/>
</dbReference>
<evidence type="ECO:0000313" key="8">
    <source>
        <dbReference type="Proteomes" id="UP001465119"/>
    </source>
</evidence>
<protein>
    <submittedName>
        <fullName evidence="7">Spermidine/putrescine ABC transporter substrate-binding protein</fullName>
    </submittedName>
</protein>
<evidence type="ECO:0000256" key="4">
    <source>
        <dbReference type="ARBA" id="ARBA00022764"/>
    </source>
</evidence>
<evidence type="ECO:0000256" key="3">
    <source>
        <dbReference type="ARBA" id="ARBA00022729"/>
    </source>
</evidence>
<comment type="subcellular location">
    <subcellularLocation>
        <location evidence="1">Periplasm</location>
    </subcellularLocation>
</comment>
<gene>
    <name evidence="7" type="ORF">WMO20_13355</name>
</gene>
<dbReference type="EMBL" id="JBBMEN010000032">
    <property type="protein sequence ID" value="MEQ2386899.1"/>
    <property type="molecule type" value="Genomic_DNA"/>
</dbReference>
<keyword evidence="4" id="KW-0574">Periplasm</keyword>
<organism evidence="7 8">
    <name type="scientific">Faecalibacterium intestinale</name>
    <dbReference type="NCBI Taxonomy" id="3133155"/>
    <lineage>
        <taxon>Bacteria</taxon>
        <taxon>Bacillati</taxon>
        <taxon>Bacillota</taxon>
        <taxon>Clostridia</taxon>
        <taxon>Eubacteriales</taxon>
        <taxon>Oscillospiraceae</taxon>
        <taxon>Faecalibacterium</taxon>
    </lineage>
</organism>
<dbReference type="PANTHER" id="PTHR30222:SF17">
    <property type="entry name" value="SPERMIDINE_PUTRESCINE-BINDING PERIPLASMIC PROTEIN"/>
    <property type="match status" value="1"/>
</dbReference>
<feature type="transmembrane region" description="Helical" evidence="5">
    <location>
        <begin position="382"/>
        <end position="400"/>
    </location>
</feature>
<accession>A0ABV1C850</accession>